<reference evidence="2 3" key="1">
    <citation type="submission" date="2017-05" db="EMBL/GenBank/DDBJ databases">
        <title>Draft genome sequence of Elsinoe australis.</title>
        <authorList>
            <person name="Cheng Q."/>
        </authorList>
    </citation>
    <scope>NUCLEOTIDE SEQUENCE [LARGE SCALE GENOMIC DNA]</scope>
    <source>
        <strain evidence="2 3">NL1</strain>
    </source>
</reference>
<dbReference type="AlphaFoldDB" id="A0A2P7YW00"/>
<dbReference type="OrthoDB" id="2099887at2759"/>
<evidence type="ECO:0000313" key="2">
    <source>
        <dbReference type="EMBL" id="PSK40151.1"/>
    </source>
</evidence>
<feature type="signal peptide" evidence="1">
    <location>
        <begin position="1"/>
        <end position="20"/>
    </location>
</feature>
<dbReference type="STRING" id="40998.A0A2P7YW00"/>
<protein>
    <submittedName>
        <fullName evidence="2">Uncharacterized protein</fullName>
    </submittedName>
</protein>
<dbReference type="NCBIfam" id="TIGR04312">
    <property type="entry name" value="choice_anch_B"/>
    <property type="match status" value="2"/>
</dbReference>
<dbReference type="PANTHER" id="PTHR38787">
    <property type="entry name" value="REGULATORY P DOMAIN-CONTAINING PROTEIN"/>
    <property type="match status" value="1"/>
</dbReference>
<comment type="caution">
    <text evidence="2">The sequence shown here is derived from an EMBL/GenBank/DDBJ whole genome shotgun (WGS) entry which is preliminary data.</text>
</comment>
<keyword evidence="1" id="KW-0732">Signal</keyword>
<dbReference type="GO" id="GO:0005576">
    <property type="term" value="C:extracellular region"/>
    <property type="evidence" value="ECO:0007669"/>
    <property type="project" value="TreeGrafter"/>
</dbReference>
<evidence type="ECO:0000313" key="3">
    <source>
        <dbReference type="Proteomes" id="UP000243723"/>
    </source>
</evidence>
<dbReference type="PANTHER" id="PTHR38787:SF3">
    <property type="entry name" value="REGULATORY P DOMAIN-CONTAINING PROTEIN"/>
    <property type="match status" value="1"/>
</dbReference>
<feature type="chain" id="PRO_5015151708" evidence="1">
    <location>
        <begin position="21"/>
        <end position="581"/>
    </location>
</feature>
<organism evidence="2 3">
    <name type="scientific">Elsinoe australis</name>
    <dbReference type="NCBI Taxonomy" id="40998"/>
    <lineage>
        <taxon>Eukaryota</taxon>
        <taxon>Fungi</taxon>
        <taxon>Dikarya</taxon>
        <taxon>Ascomycota</taxon>
        <taxon>Pezizomycotina</taxon>
        <taxon>Dothideomycetes</taxon>
        <taxon>Dothideomycetidae</taxon>
        <taxon>Myriangiales</taxon>
        <taxon>Elsinoaceae</taxon>
        <taxon>Elsinoe</taxon>
    </lineage>
</organism>
<dbReference type="InterPro" id="IPR027589">
    <property type="entry name" value="Choice_anch_B"/>
</dbReference>
<gene>
    <name evidence="2" type="ORF">B9Z65_8091</name>
</gene>
<name>A0A2P7YW00_9PEZI</name>
<proteinExistence type="predicted"/>
<dbReference type="Proteomes" id="UP000243723">
    <property type="component" value="Unassembled WGS sequence"/>
</dbReference>
<accession>A0A2P7YW00</accession>
<keyword evidence="3" id="KW-1185">Reference proteome</keyword>
<evidence type="ECO:0000256" key="1">
    <source>
        <dbReference type="SAM" id="SignalP"/>
    </source>
</evidence>
<sequence length="581" mass="64154">MVRTTFYGVALAAIASAVQGMEIDMTNVVSSEEYRSGAVHHKSMSMKIAQWDAEIAAGLMNSTQYPELGYTKCVDGIAAAIPGDANNTFQCNNIDLYHFLSHAQLGSTQGQGSSSWGWTHKRSGREFVAIGQFDGTAFVEITRKGKMVYLGRLPQYDPIGSRWREIRTLGDYIVVGSEAIVHGVQIFDMKKLLRLDPSNPKTFSQSDLTGWFGELPVGRTHNIVVNEELNYAIAAGSVRGNSTTRTRENLPCGGGLIFINMTDPTKPTTPGCAAADGYVHDAECLVYRGPDKRYQGRDICYGYNEGASRPSLSPYPSLHPLLTFPDTMTIYDVTNKIGNTTKIISRTSYVGARYIHQGAVLDRQNQEFIVLDDELDERDATEGPATNKLPTTYILDIRDLEKPKVTGFYQGKTRSIDHNQYVIDGYNYQSNYGAGLRVLDVRSVPSDPTGAGICEAGFFDIYPEDDALEGGGQVAFLGTWSSYAYFKSGYIYINTIERGSFVVKMTGKNCPGRPRCEDNDVLLRVLRGKGEKGREFCRRWNGRGEREGNEGEEELREYADAVGAPVRGLGSRVRRACACLL</sequence>
<dbReference type="EMBL" id="NHZQ01000363">
    <property type="protein sequence ID" value="PSK40151.1"/>
    <property type="molecule type" value="Genomic_DNA"/>
</dbReference>